<reference evidence="2 4" key="2">
    <citation type="submission" date="2018-06" db="EMBL/GenBank/DDBJ databases">
        <authorList>
            <consortium name="Pathogen Informatics"/>
            <person name="Doyle S."/>
        </authorList>
    </citation>
    <scope>NUCLEOTIDE SEQUENCE [LARGE SCALE GENOMIC DNA]</scope>
    <source>
        <strain evidence="2 4">NCTC11991</strain>
    </source>
</reference>
<gene>
    <name evidence="1" type="ORF">Lstg_2295</name>
    <name evidence="2" type="ORF">NCTC11991_01403</name>
</gene>
<organism evidence="2 4">
    <name type="scientific">Legionella steigerwaltii</name>
    <dbReference type="NCBI Taxonomy" id="460"/>
    <lineage>
        <taxon>Bacteria</taxon>
        <taxon>Pseudomonadati</taxon>
        <taxon>Pseudomonadota</taxon>
        <taxon>Gammaproteobacteria</taxon>
        <taxon>Legionellales</taxon>
        <taxon>Legionellaceae</taxon>
        <taxon>Legionella</taxon>
    </lineage>
</organism>
<name>A0A378L7K6_9GAMM</name>
<keyword evidence="3" id="KW-1185">Reference proteome</keyword>
<evidence type="ECO:0000313" key="4">
    <source>
        <dbReference type="Proteomes" id="UP000255110"/>
    </source>
</evidence>
<dbReference type="AlphaFoldDB" id="A0A378L7K6"/>
<dbReference type="OrthoDB" id="5638864at2"/>
<dbReference type="EMBL" id="LNYZ01000016">
    <property type="protein sequence ID" value="KTD76659.1"/>
    <property type="molecule type" value="Genomic_DNA"/>
</dbReference>
<protein>
    <submittedName>
        <fullName evidence="2">Uncharacterized protein</fullName>
    </submittedName>
</protein>
<accession>A0A378L7K6</accession>
<proteinExistence type="predicted"/>
<dbReference type="Proteomes" id="UP000255110">
    <property type="component" value="Unassembled WGS sequence"/>
</dbReference>
<dbReference type="Proteomes" id="UP000054820">
    <property type="component" value="Unassembled WGS sequence"/>
</dbReference>
<reference evidence="1 3" key="1">
    <citation type="submission" date="2015-11" db="EMBL/GenBank/DDBJ databases">
        <title>Genomic analysis of 38 Legionella species identifies large and diverse effector repertoires.</title>
        <authorList>
            <person name="Burstein D."/>
            <person name="Amaro F."/>
            <person name="Zusman T."/>
            <person name="Lifshitz Z."/>
            <person name="Cohen O."/>
            <person name="Gilbert J.A."/>
            <person name="Pupko T."/>
            <person name="Shuman H.A."/>
            <person name="Segal G."/>
        </authorList>
    </citation>
    <scope>NUCLEOTIDE SEQUENCE [LARGE SCALE GENOMIC DNA]</scope>
    <source>
        <strain evidence="1 3">SC-18-C9</strain>
    </source>
</reference>
<evidence type="ECO:0000313" key="3">
    <source>
        <dbReference type="Proteomes" id="UP000054820"/>
    </source>
</evidence>
<evidence type="ECO:0000313" key="1">
    <source>
        <dbReference type="EMBL" id="KTD76659.1"/>
    </source>
</evidence>
<sequence>MTLKRKTKKIKNQETFAYGTHIEEIPGHRLLILDDYAFDIEELNSLSEKDLFTNMHTQTEFSEDAKKILLSNKLLREKIQGNLPKKQDFPVALLMDVYNLGLALLQTREGKENIEAPANFSQKLDNIYSGIKKEFLNFTIKMSSYNYRVKATIISTMQVRKLLADLSAGKICVRTGGNWLIQLVHSLKPDIVNEAHILKLNQEFVQATPLFKVKTTPKTPAFFTTEAL</sequence>
<evidence type="ECO:0000313" key="2">
    <source>
        <dbReference type="EMBL" id="STY22803.1"/>
    </source>
</evidence>
<dbReference type="RefSeq" id="WP_058477846.1">
    <property type="nucleotide sequence ID" value="NZ_CBCRVJ010000068.1"/>
</dbReference>
<dbReference type="EMBL" id="UGOY01000001">
    <property type="protein sequence ID" value="STY22803.1"/>
    <property type="molecule type" value="Genomic_DNA"/>
</dbReference>